<reference evidence="2" key="1">
    <citation type="submission" date="2023-03" db="EMBL/GenBank/DDBJ databases">
        <title>Massive genome expansion in bonnet fungi (Mycena s.s.) driven by repeated elements and novel gene families across ecological guilds.</title>
        <authorList>
            <consortium name="Lawrence Berkeley National Laboratory"/>
            <person name="Harder C.B."/>
            <person name="Miyauchi S."/>
            <person name="Viragh M."/>
            <person name="Kuo A."/>
            <person name="Thoen E."/>
            <person name="Andreopoulos B."/>
            <person name="Lu D."/>
            <person name="Skrede I."/>
            <person name="Drula E."/>
            <person name="Henrissat B."/>
            <person name="Morin E."/>
            <person name="Kohler A."/>
            <person name="Barry K."/>
            <person name="LaButti K."/>
            <person name="Morin E."/>
            <person name="Salamov A."/>
            <person name="Lipzen A."/>
            <person name="Mereny Z."/>
            <person name="Hegedus B."/>
            <person name="Baldrian P."/>
            <person name="Stursova M."/>
            <person name="Weitz H."/>
            <person name="Taylor A."/>
            <person name="Grigoriev I.V."/>
            <person name="Nagy L.G."/>
            <person name="Martin F."/>
            <person name="Kauserud H."/>
        </authorList>
    </citation>
    <scope>NUCLEOTIDE SEQUENCE</scope>
    <source>
        <strain evidence="2">9144</strain>
    </source>
</reference>
<keyword evidence="3" id="KW-1185">Reference proteome</keyword>
<gene>
    <name evidence="2" type="ORF">GGX14DRAFT_570000</name>
</gene>
<dbReference type="AlphaFoldDB" id="A0AAD6V9L9"/>
<organism evidence="2 3">
    <name type="scientific">Mycena pura</name>
    <dbReference type="NCBI Taxonomy" id="153505"/>
    <lineage>
        <taxon>Eukaryota</taxon>
        <taxon>Fungi</taxon>
        <taxon>Dikarya</taxon>
        <taxon>Basidiomycota</taxon>
        <taxon>Agaricomycotina</taxon>
        <taxon>Agaricomycetes</taxon>
        <taxon>Agaricomycetidae</taxon>
        <taxon>Agaricales</taxon>
        <taxon>Marasmiineae</taxon>
        <taxon>Mycenaceae</taxon>
        <taxon>Mycena</taxon>
    </lineage>
</organism>
<protein>
    <recommendedName>
        <fullName evidence="4">F-box domain-containing protein</fullName>
    </recommendedName>
</protein>
<comment type="caution">
    <text evidence="2">The sequence shown here is derived from an EMBL/GenBank/DDBJ whole genome shotgun (WGS) entry which is preliminary data.</text>
</comment>
<evidence type="ECO:0008006" key="4">
    <source>
        <dbReference type="Google" id="ProtNLM"/>
    </source>
</evidence>
<sequence length="557" mass="63303">MRRVTSAAIVLLGRLLRLLRVGKLVHFFRSSRAPSPRTSTSLTDLPSDVLYLIFALLSDRSRDRTWYGGFCDGFYLIPVSETCRYMRQQAKPWIFREVYNWNREEGDVWPKSLWPFIVQVHLRDCSIYSTVPITLSSDLFKTLPLLLSLSRVILDLRIAIPPDKLVALSLLPQLRSLELRQARLDGPSLSLPQASFASLERLVISIWRISQVLRIRDVDQQRECVNVAVLLRAASGSLTTLSISGDLVSRDFLSIKWPCLRNLTITEHTPAPYLSVPDIISQMTAVRRLSVLYTADKSRDVGERRPPFTLGVRGGDIVNASPYLREVTLSNLQPDDPIFQQLPSRLEALHIVAAEDLYLPVATASRNKKWAPLAAATALTVLKNIFRLTDITELTLTLDHFATPALVHRIATALPSLQVLELGHAEYPQGSLERRDVRDHALLEPLTRLTSLRRLRISLDFYERIGRYHDRQRAAQIRAARWFLIHLPALQDIAFSCDNWFSWRSYYPLERVSWATYSRAVLFLEAVPTPPPTPSGSRVDFRSRAPSPVETRSTILS</sequence>
<name>A0AAD6V9L9_9AGAR</name>
<evidence type="ECO:0000313" key="3">
    <source>
        <dbReference type="Proteomes" id="UP001219525"/>
    </source>
</evidence>
<dbReference type="Proteomes" id="UP001219525">
    <property type="component" value="Unassembled WGS sequence"/>
</dbReference>
<proteinExistence type="predicted"/>
<dbReference type="EMBL" id="JARJCW010000050">
    <property type="protein sequence ID" value="KAJ7203556.1"/>
    <property type="molecule type" value="Genomic_DNA"/>
</dbReference>
<dbReference type="InterPro" id="IPR032675">
    <property type="entry name" value="LRR_dom_sf"/>
</dbReference>
<evidence type="ECO:0000256" key="1">
    <source>
        <dbReference type="SAM" id="MobiDB-lite"/>
    </source>
</evidence>
<feature type="region of interest" description="Disordered" evidence="1">
    <location>
        <begin position="530"/>
        <end position="557"/>
    </location>
</feature>
<dbReference type="SUPFAM" id="SSF52047">
    <property type="entry name" value="RNI-like"/>
    <property type="match status" value="1"/>
</dbReference>
<dbReference type="Gene3D" id="3.80.10.10">
    <property type="entry name" value="Ribonuclease Inhibitor"/>
    <property type="match status" value="1"/>
</dbReference>
<accession>A0AAD6V9L9</accession>
<evidence type="ECO:0000313" key="2">
    <source>
        <dbReference type="EMBL" id="KAJ7203556.1"/>
    </source>
</evidence>